<dbReference type="InterPro" id="IPR002401">
    <property type="entry name" value="Cyt_P450_E_grp-I"/>
</dbReference>
<evidence type="ECO:0008006" key="9">
    <source>
        <dbReference type="Google" id="ProtNLM"/>
    </source>
</evidence>
<keyword evidence="3" id="KW-0479">Metal-binding</keyword>
<keyword evidence="6" id="KW-0503">Monooxygenase</keyword>
<protein>
    <recommendedName>
        <fullName evidence="9">Cytochrome</fullName>
    </recommendedName>
</protein>
<accession>A0AAQ4F005</accession>
<name>A0AAQ4F005_AMBAM</name>
<proteinExistence type="inferred from homology"/>
<dbReference type="SUPFAM" id="SSF48264">
    <property type="entry name" value="Cytochrome P450"/>
    <property type="match status" value="1"/>
</dbReference>
<evidence type="ECO:0000256" key="3">
    <source>
        <dbReference type="ARBA" id="ARBA00022723"/>
    </source>
</evidence>
<dbReference type="EMBL" id="JARKHS020008995">
    <property type="protein sequence ID" value="KAK8780309.1"/>
    <property type="molecule type" value="Genomic_DNA"/>
</dbReference>
<dbReference type="GO" id="GO:0020037">
    <property type="term" value="F:heme binding"/>
    <property type="evidence" value="ECO:0007669"/>
    <property type="project" value="InterPro"/>
</dbReference>
<comment type="similarity">
    <text evidence="1">Belongs to the cytochrome P450 family.</text>
</comment>
<reference evidence="7 8" key="1">
    <citation type="journal article" date="2023" name="Arcadia Sci">
        <title>De novo assembly of a long-read Amblyomma americanum tick genome.</title>
        <authorList>
            <person name="Chou S."/>
            <person name="Poskanzer K.E."/>
            <person name="Rollins M."/>
            <person name="Thuy-Boun P.S."/>
        </authorList>
    </citation>
    <scope>NUCLEOTIDE SEQUENCE [LARGE SCALE GENOMIC DNA]</scope>
    <source>
        <strain evidence="7">F_SG_1</strain>
        <tissue evidence="7">Salivary glands</tissue>
    </source>
</reference>
<evidence type="ECO:0000256" key="6">
    <source>
        <dbReference type="ARBA" id="ARBA00023033"/>
    </source>
</evidence>
<dbReference type="Proteomes" id="UP001321473">
    <property type="component" value="Unassembled WGS sequence"/>
</dbReference>
<keyword evidence="5" id="KW-0408">Iron</keyword>
<dbReference type="PANTHER" id="PTHR24302:SF15">
    <property type="entry name" value="FATTY-ACID PEROXYGENASE"/>
    <property type="match status" value="1"/>
</dbReference>
<keyword evidence="4" id="KW-0560">Oxidoreductase</keyword>
<gene>
    <name evidence="7" type="ORF">V5799_018350</name>
</gene>
<evidence type="ECO:0000256" key="5">
    <source>
        <dbReference type="ARBA" id="ARBA00023004"/>
    </source>
</evidence>
<dbReference type="Gene3D" id="1.10.630.10">
    <property type="entry name" value="Cytochrome P450"/>
    <property type="match status" value="1"/>
</dbReference>
<keyword evidence="2" id="KW-0349">Heme</keyword>
<dbReference type="Pfam" id="PF00067">
    <property type="entry name" value="p450"/>
    <property type="match status" value="1"/>
</dbReference>
<dbReference type="InterPro" id="IPR001128">
    <property type="entry name" value="Cyt_P450"/>
</dbReference>
<comment type="caution">
    <text evidence="7">The sequence shown here is derived from an EMBL/GenBank/DDBJ whole genome shotgun (WGS) entry which is preliminary data.</text>
</comment>
<evidence type="ECO:0000256" key="4">
    <source>
        <dbReference type="ARBA" id="ARBA00023002"/>
    </source>
</evidence>
<dbReference type="GO" id="GO:0016705">
    <property type="term" value="F:oxidoreductase activity, acting on paired donors, with incorporation or reduction of molecular oxygen"/>
    <property type="evidence" value="ECO:0007669"/>
    <property type="project" value="InterPro"/>
</dbReference>
<dbReference type="AlphaFoldDB" id="A0AAQ4F005"/>
<sequence length="363" mass="40970">MPVTVVLLLLVGLLVAALLTWRWRHFSYFRRIGIPGPKPNLIWGNMMEYHSTDIYKVIGGWIEKYGDTLGFYNGDVPFVVTMDLDLIEKVNVRDFKNFTYRGLTMMLDKLHPIVGQSIIHVGGSRWKSIRNSVASGFSATKLKLLMPLIEQDVEILLEVLKDHATSGFEVDMLKKFEQLSMDFIARGSFGIDERFQGRPDHPFAAIARSACSKLMAGRLHMIAQCTTCFGSLMKPLSWFSLIMADVDMMAKQMAKVIEIRKRDPAFRKPDILQNLLDAEYVERKMISENGRGAWGMGNSRALNIEEVKTSAATLFVAGYETTATALSYLAYFLAKYPDVQEKVRQEVDDIVGNQVSERECGTG</sequence>
<dbReference type="PANTHER" id="PTHR24302">
    <property type="entry name" value="CYTOCHROME P450 FAMILY 3"/>
    <property type="match status" value="1"/>
</dbReference>
<dbReference type="InterPro" id="IPR050705">
    <property type="entry name" value="Cytochrome_P450_3A"/>
</dbReference>
<dbReference type="InterPro" id="IPR036396">
    <property type="entry name" value="Cyt_P450_sf"/>
</dbReference>
<dbReference type="PRINTS" id="PR00463">
    <property type="entry name" value="EP450I"/>
</dbReference>
<evidence type="ECO:0000313" key="7">
    <source>
        <dbReference type="EMBL" id="KAK8780309.1"/>
    </source>
</evidence>
<evidence type="ECO:0000256" key="1">
    <source>
        <dbReference type="ARBA" id="ARBA00010617"/>
    </source>
</evidence>
<evidence type="ECO:0000313" key="8">
    <source>
        <dbReference type="Proteomes" id="UP001321473"/>
    </source>
</evidence>
<dbReference type="GO" id="GO:0008395">
    <property type="term" value="F:steroid hydroxylase activity"/>
    <property type="evidence" value="ECO:0007669"/>
    <property type="project" value="TreeGrafter"/>
</dbReference>
<dbReference type="GO" id="GO:0005506">
    <property type="term" value="F:iron ion binding"/>
    <property type="evidence" value="ECO:0007669"/>
    <property type="project" value="InterPro"/>
</dbReference>
<evidence type="ECO:0000256" key="2">
    <source>
        <dbReference type="ARBA" id="ARBA00022617"/>
    </source>
</evidence>
<keyword evidence="8" id="KW-1185">Reference proteome</keyword>
<organism evidence="7 8">
    <name type="scientific">Amblyomma americanum</name>
    <name type="common">Lone star tick</name>
    <dbReference type="NCBI Taxonomy" id="6943"/>
    <lineage>
        <taxon>Eukaryota</taxon>
        <taxon>Metazoa</taxon>
        <taxon>Ecdysozoa</taxon>
        <taxon>Arthropoda</taxon>
        <taxon>Chelicerata</taxon>
        <taxon>Arachnida</taxon>
        <taxon>Acari</taxon>
        <taxon>Parasitiformes</taxon>
        <taxon>Ixodida</taxon>
        <taxon>Ixodoidea</taxon>
        <taxon>Ixodidae</taxon>
        <taxon>Amblyomminae</taxon>
        <taxon>Amblyomma</taxon>
    </lineage>
</organism>